<dbReference type="PANTHER" id="PTHR16451:SF7">
    <property type="entry name" value="MAB-21-LIKE HHH_H2TH-LIKE DOMAIN-CONTAINING PROTEIN"/>
    <property type="match status" value="1"/>
</dbReference>
<feature type="compositionally biased region" description="Basic and acidic residues" evidence="1">
    <location>
        <begin position="751"/>
        <end position="762"/>
    </location>
</feature>
<dbReference type="Proteomes" id="UP000274756">
    <property type="component" value="Unassembled WGS sequence"/>
</dbReference>
<feature type="compositionally biased region" description="Basic and acidic residues" evidence="1">
    <location>
        <begin position="1153"/>
        <end position="1164"/>
    </location>
</feature>
<feature type="compositionally biased region" description="Basic and acidic residues" evidence="1">
    <location>
        <begin position="985"/>
        <end position="999"/>
    </location>
</feature>
<organism evidence="3 5">
    <name type="scientific">Dracunculus medinensis</name>
    <name type="common">Guinea worm</name>
    <dbReference type="NCBI Taxonomy" id="318479"/>
    <lineage>
        <taxon>Eukaryota</taxon>
        <taxon>Metazoa</taxon>
        <taxon>Ecdysozoa</taxon>
        <taxon>Nematoda</taxon>
        <taxon>Chromadorea</taxon>
        <taxon>Rhabditida</taxon>
        <taxon>Spirurina</taxon>
        <taxon>Dracunculoidea</taxon>
        <taxon>Dracunculidae</taxon>
        <taxon>Dracunculus</taxon>
    </lineage>
</organism>
<keyword evidence="4" id="KW-1185">Reference proteome</keyword>
<feature type="compositionally biased region" description="Acidic residues" evidence="1">
    <location>
        <begin position="1027"/>
        <end position="1036"/>
    </location>
</feature>
<gene>
    <name evidence="2" type="ORF">DME_LOCUS9004</name>
</gene>
<feature type="compositionally biased region" description="Acidic residues" evidence="1">
    <location>
        <begin position="2089"/>
        <end position="2109"/>
    </location>
</feature>
<feature type="compositionally biased region" description="Low complexity" evidence="1">
    <location>
        <begin position="1893"/>
        <end position="1908"/>
    </location>
</feature>
<sequence length="2335" mass="267758">MRTANILMITRAISSRQRKKCIDESKSLTQIEHITDNENIASQPSITQLTMADVKKRLKKYREDFFEEQIDTISEKQKIMDDKKIFKITKKPEVSEEHILEETEKVTNIYDEKQEETFEPVIKKEKIFEEKLPKHEEVEYEYEAARELARSPEVSEESIPEKIKEVAVALEEKPEEIIEPLVSKEKLFEEEIEKIPRKEEVEFKYEYEVEYEYAARELARSPEKIPGKEEVEYAVDVYAKAVRPEVSEEFIPAEEEFEPVITKEKIFEEELMKIPGKEEIEYEYEAARELARSPEVSEESIPEKIKEVAVALEEKPEEIFEPLVSKEKVFEEEIGKIPGKEEVEYAVDVYAEAVRPEVSEEFIPAEEEFEPVITKEKIFEEELMKIPGKDEYEYEYAARELARSPEVSEESIPEKIKEVAVALEEKPEEIFEPLVSKEKLFEEEIEKIPGKEEVEYAVDVYAKAVRPEVSEEFIPAEEEFEPVITKEKIFEEELMKIPGKEEVEYEYEAARELARSPEVSEESIPEKIKEVAVALEEKPEEIFEPLVSKEKVFEEEIGKIPGKEEVEYAVDVYAEAVRPEVSEEFIPAEEEFEPVITKEKIFEEELMKIPGKEEIERDVVGIAELTSAVISEESSLVVFKHAADDFGKRVEEISASLVGAVLEGKLELSSGREDAEIVFCDFDRSREFSDDSIPDESSDIIVHERFASTIDFDEQTAEQNARGLTTEPTIRESDGNEEDNGEPLAYSEDNTGTRETREEDMTEREKLLLIRNAKSNEESISFGEKLKSFGKRTGIVIGGVVAAPIALAALSTKLAYDYATKESEEEKLVPEREYEKQIFPERIKETGISEEPSPDKTRLVTTFDRKPKEETMVPRTEKQISDEELDLRGTKDVEESEYETPVFEEELIRRTEISEEPSPDETRLVTTFDRKPEEEAMVPKPEKQISEEELDLRSTKGEEESEYETPVFEEELIRRTEISEEPSPDETRLVTTFDRKPEEEAMVPKPEKQIYEISDEELDLTGRKDLEESEYETPVFEEELTRRIEISEEPSPDETRLVTTFDRKPEEETMVSKSEKPISDEEIDLEGQRDIEASITNVFHESIRTTEISRKPSPKIIMENAEFIPGEAEEKDEFAVILPGFSYERMKDRSSYDKDFPLDFHEQEQSTSGLEYGNEMDKIHDYASMEPSYSGEGFQRDDELDVKEQEHLPSSFGEKLKDFAKTAGMMAGSVIAAPVALTAVGASKVYDYAKKARHSEPLLEADMEGREEILERDVDVAKGIAAISADFTESEDTEKYRTSEPEEEMEEGTWPSTATLPISISLDRYEEDESKIAVKPSEFDKVRLPHFVNDQKIQKYESEIPQEEIYFPEIPGKESEQQKCKQFEKFYEDEYDTTKMIFTDKVINEKEERTDTEEDTERMSPFEIIDKTDIPISDEQLFEERKILETDDFYDETFEKIEKDEIQDEKKDESQYLTEIQFTDIIDKAIDKDFDEKSDNESEISSIILNRVINLCAKQLIDEVLKEISELFFENDENEFYAITTKSCSSKIIEHEDDYQTDLQEKLDLLAMESQKIHFNSFDKNFNESIRSEIEKEKVDEIYSSEISEMINDIIQKAEENLSNSDSATFKTAISTNYETCVTSQDDTFETALGSQESDYTTAPSGDSDISDTRYGSVTPIAMVSPVQSDRNFIALQDIEDFIPTNSKSSTPDAHEIVLMTTDDYEEDDDEKIHSAVSGSLIAPRMDPGRPISPIPPPALIEEEENDIDIVETMKIAYHFQKPQVAEDATIEKYPSQEESFISKDIPIVTSMSTTEKSQIIKRIPSDDMIHEKAMDLEKDLIRRYSDISSSSRADTVICKDSVEPQSTSNIDQITSTAITDMPCDSLDSLDKISIKSSSSSGKRYSTSRRSSNGSRKSPFEEPQTFIERLTPELKIIFTENDQESSKSPPISCLSPEQEFDNYSSKDLSVHTSEIQLETVDEEPEEIDSLNGRSGSSSNGQTIDSIIMAKYKHISSDNVSETSLQEFERIERDVMNKGESSLSGSEMELYIASKLKTTTNGSTSSLAEFERLEREVSEISPQEEIMILSDIREESEIESEMSTQDDDDDESDSIPEVKSIPVRDDTLVITPIASPTDSIEKDFVNVIPELLETSTDSLELCSSSMISHFIPIDKHLSTDYEIIDKTRENLHDSLENIMQDKDSVLEGASSQEMASQDTQLVLSGDTYQEYQDEDKDSLVGDMDTMLGEYPTTLTTYETVQLKEDGSVEKIYRQVLTRVRDPIISHVQFTGTENEQRLRELVREEEYETMDSEGNVTRTILHRTSIPKKEDEAKKWYANV</sequence>
<dbReference type="GO" id="GO:0005741">
    <property type="term" value="C:mitochondrial outer membrane"/>
    <property type="evidence" value="ECO:0007669"/>
    <property type="project" value="InterPro"/>
</dbReference>
<feature type="compositionally biased region" description="Polar residues" evidence="1">
    <location>
        <begin position="717"/>
        <end position="728"/>
    </location>
</feature>
<evidence type="ECO:0000313" key="3">
    <source>
        <dbReference type="Proteomes" id="UP000038040"/>
    </source>
</evidence>
<feature type="compositionally biased region" description="Acidic residues" evidence="1">
    <location>
        <begin position="1975"/>
        <end position="1984"/>
    </location>
</feature>
<feature type="region of interest" description="Disordered" evidence="1">
    <location>
        <begin position="1893"/>
        <end position="1921"/>
    </location>
</feature>
<dbReference type="OrthoDB" id="5876619at2759"/>
<feature type="compositionally biased region" description="Basic and acidic residues" evidence="1">
    <location>
        <begin position="863"/>
        <end position="893"/>
    </location>
</feature>
<feature type="compositionally biased region" description="Low complexity" evidence="1">
    <location>
        <begin position="1985"/>
        <end position="1996"/>
    </location>
</feature>
<feature type="compositionally biased region" description="Acidic residues" evidence="1">
    <location>
        <begin position="894"/>
        <end position="905"/>
    </location>
</feature>
<reference evidence="2 4" key="2">
    <citation type="submission" date="2018-11" db="EMBL/GenBank/DDBJ databases">
        <authorList>
            <consortium name="Pathogen Informatics"/>
        </authorList>
    </citation>
    <scope>NUCLEOTIDE SEQUENCE [LARGE SCALE GENOMIC DNA]</scope>
</reference>
<feature type="compositionally biased region" description="Basic and acidic residues" evidence="1">
    <location>
        <begin position="940"/>
        <end position="958"/>
    </location>
</feature>
<proteinExistence type="predicted"/>
<feature type="region of interest" description="Disordered" evidence="1">
    <location>
        <begin position="2089"/>
        <end position="2111"/>
    </location>
</feature>
<dbReference type="WBParaSite" id="DME_0000520501-mRNA-1">
    <property type="protein sequence ID" value="DME_0000520501-mRNA-1"/>
    <property type="gene ID" value="DME_0000520501"/>
</dbReference>
<evidence type="ECO:0000313" key="4">
    <source>
        <dbReference type="Proteomes" id="UP000274756"/>
    </source>
</evidence>
<dbReference type="PANTHER" id="PTHR16451">
    <property type="entry name" value="MITOCHONDRIAL DYNAMICS PROTEINS 49/51 FAMILY MEMBER"/>
    <property type="match status" value="1"/>
</dbReference>
<dbReference type="GO" id="GO:0090141">
    <property type="term" value="P:positive regulation of mitochondrial fission"/>
    <property type="evidence" value="ECO:0007669"/>
    <property type="project" value="TreeGrafter"/>
</dbReference>
<protein>
    <submittedName>
        <fullName evidence="5">Titin-like</fullName>
    </submittedName>
</protein>
<feature type="region of interest" description="Disordered" evidence="1">
    <location>
        <begin position="1975"/>
        <end position="1997"/>
    </location>
</feature>
<reference evidence="5" key="1">
    <citation type="submission" date="2017-02" db="UniProtKB">
        <authorList>
            <consortium name="WormBaseParasite"/>
        </authorList>
    </citation>
    <scope>IDENTIFICATION</scope>
</reference>
<dbReference type="AlphaFoldDB" id="A0A0N4UD26"/>
<dbReference type="EMBL" id="UYYG01001175">
    <property type="protein sequence ID" value="VDN59031.1"/>
    <property type="molecule type" value="Genomic_DNA"/>
</dbReference>
<feature type="region of interest" description="Disordered" evidence="1">
    <location>
        <begin position="1288"/>
        <end position="1310"/>
    </location>
</feature>
<dbReference type="Proteomes" id="UP000038040">
    <property type="component" value="Unplaced"/>
</dbReference>
<feature type="region of interest" description="Disordered" evidence="1">
    <location>
        <begin position="1065"/>
        <end position="1089"/>
    </location>
</feature>
<feature type="region of interest" description="Disordered" evidence="1">
    <location>
        <begin position="1153"/>
        <end position="1172"/>
    </location>
</feature>
<evidence type="ECO:0000313" key="5">
    <source>
        <dbReference type="WBParaSite" id="DME_0000520501-mRNA-1"/>
    </source>
</evidence>
<feature type="region of interest" description="Disordered" evidence="1">
    <location>
        <begin position="863"/>
        <end position="1036"/>
    </location>
</feature>
<dbReference type="GO" id="GO:0007005">
    <property type="term" value="P:mitochondrion organization"/>
    <property type="evidence" value="ECO:0007669"/>
    <property type="project" value="InterPro"/>
</dbReference>
<evidence type="ECO:0000313" key="2">
    <source>
        <dbReference type="EMBL" id="VDN59031.1"/>
    </source>
</evidence>
<dbReference type="STRING" id="318479.A0A0N4UD26"/>
<accession>A0A0N4UD26</accession>
<dbReference type="InterPro" id="IPR045909">
    <property type="entry name" value="MID49/MID51"/>
</dbReference>
<evidence type="ECO:0000256" key="1">
    <source>
        <dbReference type="SAM" id="MobiDB-lite"/>
    </source>
</evidence>
<feature type="region of interest" description="Disordered" evidence="1">
    <location>
        <begin position="712"/>
        <end position="762"/>
    </location>
</feature>
<feature type="region of interest" description="Disordered" evidence="1">
    <location>
        <begin position="1936"/>
        <end position="1961"/>
    </location>
</feature>
<feature type="compositionally biased region" description="Acidic residues" evidence="1">
    <location>
        <begin position="959"/>
        <end position="970"/>
    </location>
</feature>
<name>A0A0N4UD26_DRAME</name>
<feature type="compositionally biased region" description="Basic and acidic residues" evidence="1">
    <location>
        <begin position="920"/>
        <end position="934"/>
    </location>
</feature>